<dbReference type="Proteomes" id="UP001500037">
    <property type="component" value="Unassembled WGS sequence"/>
</dbReference>
<comment type="caution">
    <text evidence="1">The sequence shown here is derived from an EMBL/GenBank/DDBJ whole genome shotgun (WGS) entry which is preliminary data.</text>
</comment>
<dbReference type="EMBL" id="BAAALF010000497">
    <property type="protein sequence ID" value="GAA1072888.1"/>
    <property type="molecule type" value="Genomic_DNA"/>
</dbReference>
<organism evidence="1 2">
    <name type="scientific">Kitasatospora nipponensis</name>
    <dbReference type="NCBI Taxonomy" id="258049"/>
    <lineage>
        <taxon>Bacteria</taxon>
        <taxon>Bacillati</taxon>
        <taxon>Actinomycetota</taxon>
        <taxon>Actinomycetes</taxon>
        <taxon>Kitasatosporales</taxon>
        <taxon>Streptomycetaceae</taxon>
        <taxon>Kitasatospora</taxon>
    </lineage>
</organism>
<evidence type="ECO:0000313" key="2">
    <source>
        <dbReference type="Proteomes" id="UP001500037"/>
    </source>
</evidence>
<evidence type="ECO:0008006" key="3">
    <source>
        <dbReference type="Google" id="ProtNLM"/>
    </source>
</evidence>
<keyword evidence="2" id="KW-1185">Reference proteome</keyword>
<reference evidence="2" key="1">
    <citation type="journal article" date="2019" name="Int. J. Syst. Evol. Microbiol.">
        <title>The Global Catalogue of Microorganisms (GCM) 10K type strain sequencing project: providing services to taxonomists for standard genome sequencing and annotation.</title>
        <authorList>
            <consortium name="The Broad Institute Genomics Platform"/>
            <consortium name="The Broad Institute Genome Sequencing Center for Infectious Disease"/>
            <person name="Wu L."/>
            <person name="Ma J."/>
        </authorList>
    </citation>
    <scope>NUCLEOTIDE SEQUENCE [LARGE SCALE GENOMIC DNA]</scope>
    <source>
        <strain evidence="2">JCM 13004</strain>
    </source>
</reference>
<protein>
    <recommendedName>
        <fullName evidence="3">Ribosomally synthesized peptide</fullName>
    </recommendedName>
</protein>
<name>A0ABP4DY49_9ACTN</name>
<proteinExistence type="predicted"/>
<sequence>MSIDQDWRFAELIVRSWTEPDLRSRYQANPSEVLAEAGITAAPGEALPALPAGEDLEVVIDLFETLPDQPPATGFCLSIKDHEPTAFCLSIRDHEPAAFCLSIKDHEPQALDTCLDARAAVTGSGALAI</sequence>
<dbReference type="SUPFAM" id="SSF56209">
    <property type="entry name" value="Nitrile hydratase alpha chain"/>
    <property type="match status" value="1"/>
</dbReference>
<evidence type="ECO:0000313" key="1">
    <source>
        <dbReference type="EMBL" id="GAA1072888.1"/>
    </source>
</evidence>
<gene>
    <name evidence="1" type="ORF">GCM10009665_79220</name>
</gene>
<accession>A0ABP4DY49</accession>
<dbReference type="RefSeq" id="WP_344447259.1">
    <property type="nucleotide sequence ID" value="NZ_BAAALF010000497.1"/>
</dbReference>
<dbReference type="InterPro" id="IPR036648">
    <property type="entry name" value="CN_Hdrase_a/SCN_Hdrase_g_sf"/>
</dbReference>